<dbReference type="Gene3D" id="3.40.50.150">
    <property type="entry name" value="Vaccinia Virus protein VP39"/>
    <property type="match status" value="1"/>
</dbReference>
<dbReference type="PANTHER" id="PTHR43542:SF1">
    <property type="entry name" value="METHYLTRANSFERASE"/>
    <property type="match status" value="1"/>
</dbReference>
<evidence type="ECO:0000313" key="4">
    <source>
        <dbReference type="Proteomes" id="UP001059836"/>
    </source>
</evidence>
<proteinExistence type="predicted"/>
<dbReference type="RefSeq" id="WP_213248713.1">
    <property type="nucleotide sequence ID" value="NZ_CP045806.1"/>
</dbReference>
<sequence length="182" mass="19347">MTRIIAGRFGGRRIAVPDEGTRPTSDRVREAVFNMLGARVDLDDAAIADLYAGSGALGIEALSRGAASAVFVDSRRRATSVITANLKACGTSSAARVVTAEVGAYLAGPGTPFDVIFMDPPYDLDSVVVQDDVRVVADSFLADGGLLVLERSTRSARIDWPENLDVVADKTYGDTRVEIARR</sequence>
<dbReference type="InterPro" id="IPR004398">
    <property type="entry name" value="RNA_MeTrfase_RsmD"/>
</dbReference>
<reference evidence="3" key="1">
    <citation type="journal article" date="2021" name="Nat. Microbiol.">
        <title>Cocultivation of an ultrasmall environmental parasitic bacterium with lytic ability against bacteria associated with wastewater foams.</title>
        <authorList>
            <person name="Batinovic S."/>
            <person name="Rose J.J.A."/>
            <person name="Ratcliffe J."/>
            <person name="Seviour R.J."/>
            <person name="Petrovski S."/>
        </authorList>
    </citation>
    <scope>NUCLEOTIDE SEQUENCE</scope>
    <source>
        <strain evidence="3">CON9</strain>
    </source>
</reference>
<dbReference type="PROSITE" id="PS00092">
    <property type="entry name" value="N6_MTASE"/>
    <property type="match status" value="1"/>
</dbReference>
<name>A0ABX6IGM1_9ACTN</name>
<dbReference type="EMBL" id="CP045809">
    <property type="protein sequence ID" value="QHN34995.1"/>
    <property type="molecule type" value="Genomic_DNA"/>
</dbReference>
<keyword evidence="2 3" id="KW-0808">Transferase</keyword>
<dbReference type="Pfam" id="PF03602">
    <property type="entry name" value="Cons_hypoth95"/>
    <property type="match status" value="1"/>
</dbReference>
<evidence type="ECO:0000313" key="3">
    <source>
        <dbReference type="EMBL" id="QHN34995.1"/>
    </source>
</evidence>
<keyword evidence="4" id="KW-1185">Reference proteome</keyword>
<dbReference type="SUPFAM" id="SSF53335">
    <property type="entry name" value="S-adenosyl-L-methionine-dependent methyltransferases"/>
    <property type="match status" value="1"/>
</dbReference>
<evidence type="ECO:0000256" key="1">
    <source>
        <dbReference type="ARBA" id="ARBA00022603"/>
    </source>
</evidence>
<dbReference type="NCBIfam" id="TIGR00095">
    <property type="entry name" value="16S rRNA (guanine(966)-N(2))-methyltransferase RsmD"/>
    <property type="match status" value="1"/>
</dbReference>
<dbReference type="GO" id="GO:0052913">
    <property type="term" value="F:16S rRNA (guanine(966)-N(2))-methyltransferase activity"/>
    <property type="evidence" value="ECO:0007669"/>
    <property type="project" value="UniProtKB-EC"/>
</dbReference>
<gene>
    <name evidence="3" type="primary">rsmD</name>
    <name evidence="3" type="ORF">GII31_08890</name>
</gene>
<dbReference type="InterPro" id="IPR002052">
    <property type="entry name" value="DNA_methylase_N6_adenine_CS"/>
</dbReference>
<evidence type="ECO:0000256" key="2">
    <source>
        <dbReference type="ARBA" id="ARBA00022679"/>
    </source>
</evidence>
<accession>A0ABX6IGM1</accession>
<dbReference type="PANTHER" id="PTHR43542">
    <property type="entry name" value="METHYLTRANSFERASE"/>
    <property type="match status" value="1"/>
</dbReference>
<dbReference type="EC" id="2.1.1.171" evidence="3"/>
<dbReference type="Proteomes" id="UP001059836">
    <property type="component" value="Chromosome"/>
</dbReference>
<organism evidence="3 4">
    <name type="scientific">Gordonia pseudamarae</name>
    <dbReference type="NCBI Taxonomy" id="2831662"/>
    <lineage>
        <taxon>Bacteria</taxon>
        <taxon>Bacillati</taxon>
        <taxon>Actinomycetota</taxon>
        <taxon>Actinomycetes</taxon>
        <taxon>Mycobacteriales</taxon>
        <taxon>Gordoniaceae</taxon>
        <taxon>Gordonia</taxon>
    </lineage>
</organism>
<protein>
    <submittedName>
        <fullName evidence="3">16S rRNA (Guanine(966)-N(2))-methyltransferase RsmD</fullName>
        <ecNumber evidence="3">2.1.1.171</ecNumber>
    </submittedName>
</protein>
<keyword evidence="1 3" id="KW-0489">Methyltransferase</keyword>
<dbReference type="CDD" id="cd02440">
    <property type="entry name" value="AdoMet_MTases"/>
    <property type="match status" value="1"/>
</dbReference>
<dbReference type="PIRSF" id="PIRSF004553">
    <property type="entry name" value="CHP00095"/>
    <property type="match status" value="1"/>
</dbReference>
<dbReference type="InterPro" id="IPR029063">
    <property type="entry name" value="SAM-dependent_MTases_sf"/>
</dbReference>